<dbReference type="AlphaFoldDB" id="A0A7I4Z2X7"/>
<keyword evidence="3" id="KW-1185">Reference proteome</keyword>
<evidence type="ECO:0000313" key="4">
    <source>
        <dbReference type="WBParaSite" id="HCON_00185080-00003"/>
    </source>
</evidence>
<keyword evidence="2" id="KW-0732">Signal</keyword>
<feature type="compositionally biased region" description="Basic and acidic residues" evidence="1">
    <location>
        <begin position="45"/>
        <end position="106"/>
    </location>
</feature>
<protein>
    <submittedName>
        <fullName evidence="4">Alstrom syndrome protein 1</fullName>
    </submittedName>
</protein>
<accession>A0A7I4Z2X7</accession>
<organism evidence="3 4">
    <name type="scientific">Haemonchus contortus</name>
    <name type="common">Barber pole worm</name>
    <dbReference type="NCBI Taxonomy" id="6289"/>
    <lineage>
        <taxon>Eukaryota</taxon>
        <taxon>Metazoa</taxon>
        <taxon>Ecdysozoa</taxon>
        <taxon>Nematoda</taxon>
        <taxon>Chromadorea</taxon>
        <taxon>Rhabditida</taxon>
        <taxon>Rhabditina</taxon>
        <taxon>Rhabditomorpha</taxon>
        <taxon>Strongyloidea</taxon>
        <taxon>Trichostrongylidae</taxon>
        <taxon>Haemonchus</taxon>
    </lineage>
</organism>
<feature type="compositionally biased region" description="Basic and acidic residues" evidence="1">
    <location>
        <begin position="212"/>
        <end position="234"/>
    </location>
</feature>
<proteinExistence type="predicted"/>
<sequence>MRFRSTILVVLVVVLVLGADGARDRSRKKNRDKGKSAETESALDDDNRRGFGESEGLTEKNRERNRERERERERGMGMGEREKEEESSSEEKDDDKKEKNATDAKEIVIPEARLRRYRGYDEEFWHGNKRSISDNKDDGMLLHKKSSELNEGKHIPLNEVQDKRHHIKRYRVRRWPLPAKPTHHGRSHKKLRLRDKKKSEVDVKMHRAMRIRRAERIQEEEEEKKHQKDMKKDSSSSQSNESEEKPQRRVRSLVTRELIPKGYPPHEQQSEEAMERDKTLRSLYSSILF</sequence>
<feature type="region of interest" description="Disordered" evidence="1">
    <location>
        <begin position="178"/>
        <end position="278"/>
    </location>
</feature>
<feature type="region of interest" description="Disordered" evidence="1">
    <location>
        <begin position="22"/>
        <end position="106"/>
    </location>
</feature>
<evidence type="ECO:0000256" key="2">
    <source>
        <dbReference type="SAM" id="SignalP"/>
    </source>
</evidence>
<dbReference type="Proteomes" id="UP000025227">
    <property type="component" value="Unplaced"/>
</dbReference>
<name>A0A7I4Z2X7_HAECO</name>
<dbReference type="WBParaSite" id="HCON_00185080-00003">
    <property type="protein sequence ID" value="HCON_00185080-00003"/>
    <property type="gene ID" value="HCON_00185080"/>
</dbReference>
<reference evidence="4" key="1">
    <citation type="submission" date="2020-12" db="UniProtKB">
        <authorList>
            <consortium name="WormBaseParasite"/>
        </authorList>
    </citation>
    <scope>IDENTIFICATION</scope>
    <source>
        <strain evidence="4">MHco3</strain>
    </source>
</reference>
<feature type="chain" id="PRO_5029768929" evidence="2">
    <location>
        <begin position="22"/>
        <end position="289"/>
    </location>
</feature>
<evidence type="ECO:0000256" key="1">
    <source>
        <dbReference type="SAM" id="MobiDB-lite"/>
    </source>
</evidence>
<feature type="signal peptide" evidence="2">
    <location>
        <begin position="1"/>
        <end position="21"/>
    </location>
</feature>
<feature type="compositionally biased region" description="Basic residues" evidence="1">
    <location>
        <begin position="181"/>
        <end position="196"/>
    </location>
</feature>
<dbReference type="OrthoDB" id="5876048at2759"/>
<evidence type="ECO:0000313" key="3">
    <source>
        <dbReference type="Proteomes" id="UP000025227"/>
    </source>
</evidence>